<dbReference type="AlphaFoldDB" id="A0A084VIN7"/>
<feature type="compositionally biased region" description="Gly residues" evidence="1">
    <location>
        <begin position="129"/>
        <end position="139"/>
    </location>
</feature>
<dbReference type="STRING" id="74873.A0A084VIN7"/>
<feature type="compositionally biased region" description="Low complexity" evidence="1">
    <location>
        <begin position="220"/>
        <end position="239"/>
    </location>
</feature>
<feature type="region of interest" description="Disordered" evidence="1">
    <location>
        <begin position="72"/>
        <end position="156"/>
    </location>
</feature>
<dbReference type="VEuPathDB" id="VectorBase:ASIC005000"/>
<accession>A0A084VIN7</accession>
<dbReference type="EMBL" id="KE524854">
    <property type="protein sequence ID" value="KFB37831.1"/>
    <property type="molecule type" value="Genomic_DNA"/>
</dbReference>
<dbReference type="Proteomes" id="UP000030765">
    <property type="component" value="Unassembled WGS sequence"/>
</dbReference>
<evidence type="ECO:0000313" key="4">
    <source>
        <dbReference type="Proteomes" id="UP000030765"/>
    </source>
</evidence>
<reference evidence="3" key="2">
    <citation type="submission" date="2020-05" db="UniProtKB">
        <authorList>
            <consortium name="EnsemblMetazoa"/>
        </authorList>
    </citation>
    <scope>IDENTIFICATION</scope>
</reference>
<feature type="compositionally biased region" description="Low complexity" evidence="1">
    <location>
        <begin position="140"/>
        <end position="153"/>
    </location>
</feature>
<gene>
    <name evidence="2" type="ORF">ZHAS_00005000</name>
</gene>
<evidence type="ECO:0000256" key="1">
    <source>
        <dbReference type="SAM" id="MobiDB-lite"/>
    </source>
</evidence>
<feature type="compositionally biased region" description="Basic and acidic residues" evidence="1">
    <location>
        <begin position="10"/>
        <end position="22"/>
    </location>
</feature>
<organism evidence="3 4">
    <name type="scientific">Anopheles sinensis</name>
    <name type="common">Mosquito</name>
    <dbReference type="NCBI Taxonomy" id="74873"/>
    <lineage>
        <taxon>Eukaryota</taxon>
        <taxon>Metazoa</taxon>
        <taxon>Ecdysozoa</taxon>
        <taxon>Arthropoda</taxon>
        <taxon>Hexapoda</taxon>
        <taxon>Insecta</taxon>
        <taxon>Pterygota</taxon>
        <taxon>Neoptera</taxon>
        <taxon>Endopterygota</taxon>
        <taxon>Diptera</taxon>
        <taxon>Nematocera</taxon>
        <taxon>Culicoidea</taxon>
        <taxon>Culicidae</taxon>
        <taxon>Anophelinae</taxon>
        <taxon>Anopheles</taxon>
    </lineage>
</organism>
<evidence type="ECO:0000313" key="2">
    <source>
        <dbReference type="EMBL" id="KFB37831.1"/>
    </source>
</evidence>
<keyword evidence="4" id="KW-1185">Reference proteome</keyword>
<dbReference type="EnsemblMetazoa" id="ASIC005000-RA">
    <property type="protein sequence ID" value="ASIC005000-PA"/>
    <property type="gene ID" value="ASIC005000"/>
</dbReference>
<feature type="compositionally biased region" description="Low complexity" evidence="1">
    <location>
        <begin position="72"/>
        <end position="94"/>
    </location>
</feature>
<reference evidence="2 4" key="1">
    <citation type="journal article" date="2014" name="BMC Genomics">
        <title>Genome sequence of Anopheles sinensis provides insight into genetics basis of mosquito competence for malaria parasites.</title>
        <authorList>
            <person name="Zhou D."/>
            <person name="Zhang D."/>
            <person name="Ding G."/>
            <person name="Shi L."/>
            <person name="Hou Q."/>
            <person name="Ye Y."/>
            <person name="Xu Y."/>
            <person name="Zhou H."/>
            <person name="Xiong C."/>
            <person name="Li S."/>
            <person name="Yu J."/>
            <person name="Hong S."/>
            <person name="Yu X."/>
            <person name="Zou P."/>
            <person name="Chen C."/>
            <person name="Chang X."/>
            <person name="Wang W."/>
            <person name="Lv Y."/>
            <person name="Sun Y."/>
            <person name="Ma L."/>
            <person name="Shen B."/>
            <person name="Zhu C."/>
        </authorList>
    </citation>
    <scope>NUCLEOTIDE SEQUENCE [LARGE SCALE GENOMIC DNA]</scope>
</reference>
<feature type="region of interest" description="Disordered" evidence="1">
    <location>
        <begin position="220"/>
        <end position="245"/>
    </location>
</feature>
<dbReference type="VEuPathDB" id="VectorBase:ASIS011895"/>
<protein>
    <submittedName>
        <fullName evidence="2 3">Uncharacterized protein</fullName>
    </submittedName>
</protein>
<feature type="compositionally biased region" description="Low complexity" evidence="1">
    <location>
        <begin position="107"/>
        <end position="128"/>
    </location>
</feature>
<dbReference type="EMBL" id="ATLV01013375">
    <property type="status" value="NOT_ANNOTATED_CDS"/>
    <property type="molecule type" value="Genomic_DNA"/>
</dbReference>
<name>A0A084VIN7_ANOSI</name>
<proteinExistence type="predicted"/>
<evidence type="ECO:0000313" key="3">
    <source>
        <dbReference type="EnsemblMetazoa" id="ASIC005000-PA"/>
    </source>
</evidence>
<sequence>MLIQTQANRHANDINHNDNDSQHHHHHHHHYNTITAASDIDEELLPVLPPQVHDTKTTTKTPYVFSKYTFSTTTKSPTTTTHRTSWSNNNNNNGNREEDNSNALHYNNQQHNQHQQHQQQQHQQQYGYGFDGGDGGADPSGGYDNPAPTTTTTRKPKATYHPVFDVYFNRIAQATTRNPYNFSYFAKRTTTKSPPNYALNGNYLGANSHLSASVANRPAAGQSAVSSGSSSSSSGTSSARTGRYY</sequence>
<feature type="region of interest" description="Disordered" evidence="1">
    <location>
        <begin position="1"/>
        <end position="30"/>
    </location>
</feature>